<dbReference type="InterPro" id="IPR050595">
    <property type="entry name" value="Bact_response_regulator"/>
</dbReference>
<accession>A0A4R7CVP4</accession>
<dbReference type="Pfam" id="PF04397">
    <property type="entry name" value="LytTR"/>
    <property type="match status" value="1"/>
</dbReference>
<name>A0A4R7CVP4_9SPHI</name>
<dbReference type="InterPro" id="IPR011006">
    <property type="entry name" value="CheY-like_superfamily"/>
</dbReference>
<sequence length="241" mass="27822">MKTLNLFIIDDDRSAIDHLKSLIAKTPCRLVGSATDPRNGIAEIEKKKVDIVFLDMQMEPISGLEVVPQLPNDVQVIFCTSFRESAHQAYDTYTYHYLLKPFGFVKFFNVLRKTMATITHRSFLGESETKKKFQFFGTGAKGGHERLWYEDFVYAHSLGEKTMINFTDGRSYVINQRIGRLLKRLPATHFARISNEVFIALHAIQKVLYGRVYVIIDGKEQRLDMGTEYAKEIIRWIEDNS</sequence>
<evidence type="ECO:0000256" key="1">
    <source>
        <dbReference type="ARBA" id="ARBA00022553"/>
    </source>
</evidence>
<dbReference type="Gene3D" id="3.40.50.2300">
    <property type="match status" value="1"/>
</dbReference>
<keyword evidence="5" id="KW-1185">Reference proteome</keyword>
<dbReference type="SMART" id="SM00448">
    <property type="entry name" value="REC"/>
    <property type="match status" value="1"/>
</dbReference>
<dbReference type="GO" id="GO:0003677">
    <property type="term" value="F:DNA binding"/>
    <property type="evidence" value="ECO:0007669"/>
    <property type="project" value="InterPro"/>
</dbReference>
<dbReference type="RefSeq" id="WP_133642189.1">
    <property type="nucleotide sequence ID" value="NZ_SNZV01000016.1"/>
</dbReference>
<protein>
    <submittedName>
        <fullName evidence="4">LytTR family two component transcriptional regulator</fullName>
    </submittedName>
</protein>
<keyword evidence="1 2" id="KW-0597">Phosphoprotein</keyword>
<dbReference type="Proteomes" id="UP000294752">
    <property type="component" value="Unassembled WGS sequence"/>
</dbReference>
<evidence type="ECO:0000256" key="2">
    <source>
        <dbReference type="PROSITE-ProRule" id="PRU00169"/>
    </source>
</evidence>
<dbReference type="SUPFAM" id="SSF52172">
    <property type="entry name" value="CheY-like"/>
    <property type="match status" value="1"/>
</dbReference>
<evidence type="ECO:0000259" key="3">
    <source>
        <dbReference type="PROSITE" id="PS50110"/>
    </source>
</evidence>
<evidence type="ECO:0000313" key="4">
    <source>
        <dbReference type="EMBL" id="TDS06564.1"/>
    </source>
</evidence>
<dbReference type="Gene3D" id="2.40.50.1020">
    <property type="entry name" value="LytTr DNA-binding domain"/>
    <property type="match status" value="1"/>
</dbReference>
<proteinExistence type="predicted"/>
<gene>
    <name evidence="4" type="ORF">B0I21_1164</name>
</gene>
<dbReference type="OrthoDB" id="705214at2"/>
<comment type="caution">
    <text evidence="4">The sequence shown here is derived from an EMBL/GenBank/DDBJ whole genome shotgun (WGS) entry which is preliminary data.</text>
</comment>
<dbReference type="Pfam" id="PF00072">
    <property type="entry name" value="Response_reg"/>
    <property type="match status" value="1"/>
</dbReference>
<dbReference type="SMART" id="SM00850">
    <property type="entry name" value="LytTR"/>
    <property type="match status" value="1"/>
</dbReference>
<dbReference type="PROSITE" id="PS50110">
    <property type="entry name" value="RESPONSE_REGULATORY"/>
    <property type="match status" value="1"/>
</dbReference>
<dbReference type="AlphaFoldDB" id="A0A4R7CVP4"/>
<dbReference type="InterPro" id="IPR007492">
    <property type="entry name" value="LytTR_DNA-bd_dom"/>
</dbReference>
<reference evidence="4 5" key="1">
    <citation type="submission" date="2019-03" db="EMBL/GenBank/DDBJ databases">
        <title>Genomic Encyclopedia of Type Strains, Phase III (KMG-III): the genomes of soil and plant-associated and newly described type strains.</title>
        <authorList>
            <person name="Whitman W."/>
        </authorList>
    </citation>
    <scope>NUCLEOTIDE SEQUENCE [LARGE SCALE GENOMIC DNA]</scope>
    <source>
        <strain evidence="4 5">CGMCC 1.12801</strain>
    </source>
</reference>
<evidence type="ECO:0000313" key="5">
    <source>
        <dbReference type="Proteomes" id="UP000294752"/>
    </source>
</evidence>
<feature type="domain" description="Response regulatory" evidence="3">
    <location>
        <begin position="5"/>
        <end position="115"/>
    </location>
</feature>
<organism evidence="4 5">
    <name type="scientific">Sphingobacterium paludis</name>
    <dbReference type="NCBI Taxonomy" id="1476465"/>
    <lineage>
        <taxon>Bacteria</taxon>
        <taxon>Pseudomonadati</taxon>
        <taxon>Bacteroidota</taxon>
        <taxon>Sphingobacteriia</taxon>
        <taxon>Sphingobacteriales</taxon>
        <taxon>Sphingobacteriaceae</taxon>
        <taxon>Sphingobacterium</taxon>
    </lineage>
</organism>
<dbReference type="PANTHER" id="PTHR44591">
    <property type="entry name" value="STRESS RESPONSE REGULATOR PROTEIN 1"/>
    <property type="match status" value="1"/>
</dbReference>
<feature type="modified residue" description="4-aspartylphosphate" evidence="2">
    <location>
        <position position="55"/>
    </location>
</feature>
<dbReference type="EMBL" id="SNZV01000016">
    <property type="protein sequence ID" value="TDS06564.1"/>
    <property type="molecule type" value="Genomic_DNA"/>
</dbReference>
<dbReference type="InterPro" id="IPR001789">
    <property type="entry name" value="Sig_transdc_resp-reg_receiver"/>
</dbReference>
<dbReference type="PANTHER" id="PTHR44591:SF3">
    <property type="entry name" value="RESPONSE REGULATORY DOMAIN-CONTAINING PROTEIN"/>
    <property type="match status" value="1"/>
</dbReference>
<dbReference type="GO" id="GO:0000160">
    <property type="term" value="P:phosphorelay signal transduction system"/>
    <property type="evidence" value="ECO:0007669"/>
    <property type="project" value="InterPro"/>
</dbReference>